<accession>A0A1X1ESZ7</accession>
<name>A0A1X1ESZ7_PANCY</name>
<evidence type="ECO:0000256" key="1">
    <source>
        <dbReference type="SAM" id="Phobius"/>
    </source>
</evidence>
<dbReference type="RefSeq" id="WP_084873657.1">
    <property type="nucleotide sequence ID" value="NZ_JAGGMY010000001.1"/>
</dbReference>
<sequence>MKKIVLFILVFLGCFYGSVNLLSFVIPMRFFYILGNWLNQDGVDNTLDLVFYVNAGLSVFISAALALLACNLWVGKN</sequence>
<keyword evidence="3" id="KW-1185">Reference proteome</keyword>
<gene>
    <name evidence="2" type="ORF">HA50_06380</name>
</gene>
<evidence type="ECO:0000313" key="3">
    <source>
        <dbReference type="Proteomes" id="UP000193749"/>
    </source>
</evidence>
<proteinExistence type="predicted"/>
<reference evidence="2 3" key="1">
    <citation type="journal article" date="2017" name="Antonie Van Leeuwenhoek">
        <title>Phylogenomic resolution of the bacterial genus Pantoea and its relationship with Erwinia and Tatumella.</title>
        <authorList>
            <person name="Palmer M."/>
            <person name="Steenkamp E.T."/>
            <person name="Coetzee M.P."/>
            <person name="Chan W.Y."/>
            <person name="van Zyl E."/>
            <person name="De Maayer P."/>
            <person name="Coutinho T.A."/>
            <person name="Blom J."/>
            <person name="Smits T.H."/>
            <person name="Duffy B."/>
            <person name="Venter S.N."/>
        </authorList>
    </citation>
    <scope>NUCLEOTIDE SEQUENCE [LARGE SCALE GENOMIC DNA]</scope>
    <source>
        <strain evidence="2 3">LMG 2657</strain>
    </source>
</reference>
<comment type="caution">
    <text evidence="2">The sequence shown here is derived from an EMBL/GenBank/DDBJ whole genome shotgun (WGS) entry which is preliminary data.</text>
</comment>
<dbReference type="Proteomes" id="UP000193749">
    <property type="component" value="Unassembled WGS sequence"/>
</dbReference>
<keyword evidence="1" id="KW-0472">Membrane</keyword>
<organism evidence="2 3">
    <name type="scientific">Pantoea cypripedii</name>
    <name type="common">Pectobacterium cypripedii</name>
    <name type="synonym">Erwinia cypripedii</name>
    <dbReference type="NCBI Taxonomy" id="55209"/>
    <lineage>
        <taxon>Bacteria</taxon>
        <taxon>Pseudomonadati</taxon>
        <taxon>Pseudomonadota</taxon>
        <taxon>Gammaproteobacteria</taxon>
        <taxon>Enterobacterales</taxon>
        <taxon>Erwiniaceae</taxon>
        <taxon>Pantoea</taxon>
    </lineage>
</organism>
<evidence type="ECO:0000313" key="2">
    <source>
        <dbReference type="EMBL" id="ORM92994.1"/>
    </source>
</evidence>
<feature type="transmembrane region" description="Helical" evidence="1">
    <location>
        <begin position="49"/>
        <end position="74"/>
    </location>
</feature>
<protein>
    <submittedName>
        <fullName evidence="2">Uncharacterized protein</fullName>
    </submittedName>
</protein>
<keyword evidence="1" id="KW-1133">Transmembrane helix</keyword>
<dbReference type="EMBL" id="MLJI01000001">
    <property type="protein sequence ID" value="ORM92994.1"/>
    <property type="molecule type" value="Genomic_DNA"/>
</dbReference>
<dbReference type="AlphaFoldDB" id="A0A1X1ESZ7"/>
<keyword evidence="1" id="KW-0812">Transmembrane</keyword>